<dbReference type="EnsemblPlants" id="evm.model.05.1084">
    <property type="protein sequence ID" value="cds.evm.model.05.1084"/>
    <property type="gene ID" value="evm.TU.05.1084"/>
</dbReference>
<sequence>MLSMWSYRCQIVLATPAELWTHVVSGPFLFEFLASLAVGLLSTTSVLCMVAWRGRQTLTLYMEKRLKNVTGSRTSLLWSPLGRLLLQGLILHCCLSKTLHPRILTETGSLGIKTISTPMEANISLSKDIGPLVSYPTSYRSLIGQLLYLTITQPDITFVVNRLSQFHSEPRQPHMKAATRILQYLKGTPGQGLFFSCSASTPNNPFQLHVFLDADWGTCLDTKRSITNFCIFLGPSLISWKSKKQATVSKFSAEVEYRSMANTACELLWLFNILKDFGISHSTPATLYCDNQAALHISVNVVFHERTKHIGIDCHIVRDQVNKKCLKLFHVPLRHNTADIMIKALFPVQFNLLLSKMSVLNLYTSS</sequence>
<reference evidence="1" key="1">
    <citation type="submission" date="2018-11" db="EMBL/GenBank/DDBJ databases">
        <authorList>
            <person name="Grassa J C."/>
        </authorList>
    </citation>
    <scope>NUCLEOTIDE SEQUENCE [LARGE SCALE GENOMIC DNA]</scope>
</reference>
<dbReference type="PANTHER" id="PTHR11439:SF498">
    <property type="entry name" value="DNAK FAMILY PROTEIN"/>
    <property type="match status" value="1"/>
</dbReference>
<dbReference type="Gramene" id="evm.model.05.1084">
    <property type="protein sequence ID" value="cds.evm.model.05.1084"/>
    <property type="gene ID" value="evm.TU.05.1084"/>
</dbReference>
<organism evidence="1 2">
    <name type="scientific">Cannabis sativa</name>
    <name type="common">Hemp</name>
    <name type="synonym">Marijuana</name>
    <dbReference type="NCBI Taxonomy" id="3483"/>
    <lineage>
        <taxon>Eukaryota</taxon>
        <taxon>Viridiplantae</taxon>
        <taxon>Streptophyta</taxon>
        <taxon>Embryophyta</taxon>
        <taxon>Tracheophyta</taxon>
        <taxon>Spermatophyta</taxon>
        <taxon>Magnoliopsida</taxon>
        <taxon>eudicotyledons</taxon>
        <taxon>Gunneridae</taxon>
        <taxon>Pentapetalae</taxon>
        <taxon>rosids</taxon>
        <taxon>fabids</taxon>
        <taxon>Rosales</taxon>
        <taxon>Cannabaceae</taxon>
        <taxon>Cannabis</taxon>
    </lineage>
</organism>
<evidence type="ECO:0000313" key="2">
    <source>
        <dbReference type="Proteomes" id="UP000596661"/>
    </source>
</evidence>
<accession>A0A803PJX6</accession>
<keyword evidence="2" id="KW-1185">Reference proteome</keyword>
<evidence type="ECO:0000313" key="1">
    <source>
        <dbReference type="EnsemblPlants" id="cds.evm.model.05.1084"/>
    </source>
</evidence>
<dbReference type="SUPFAM" id="SSF56672">
    <property type="entry name" value="DNA/RNA polymerases"/>
    <property type="match status" value="1"/>
</dbReference>
<dbReference type="EMBL" id="UZAU01000492">
    <property type="status" value="NOT_ANNOTATED_CDS"/>
    <property type="molecule type" value="Genomic_DNA"/>
</dbReference>
<name>A0A803PJX6_CANSA</name>
<dbReference type="OMA" id="HNTADIM"/>
<dbReference type="AlphaFoldDB" id="A0A803PJX6"/>
<dbReference type="Proteomes" id="UP000596661">
    <property type="component" value="Chromosome 5"/>
</dbReference>
<reference evidence="1" key="2">
    <citation type="submission" date="2021-03" db="UniProtKB">
        <authorList>
            <consortium name="EnsemblPlants"/>
        </authorList>
    </citation>
    <scope>IDENTIFICATION</scope>
</reference>
<dbReference type="PANTHER" id="PTHR11439">
    <property type="entry name" value="GAG-POL-RELATED RETROTRANSPOSON"/>
    <property type="match status" value="1"/>
</dbReference>
<proteinExistence type="predicted"/>
<dbReference type="InterPro" id="IPR043502">
    <property type="entry name" value="DNA/RNA_pol_sf"/>
</dbReference>
<dbReference type="CDD" id="cd09272">
    <property type="entry name" value="RNase_HI_RT_Ty1"/>
    <property type="match status" value="1"/>
</dbReference>
<protein>
    <submittedName>
        <fullName evidence="1">Uncharacterized protein</fullName>
    </submittedName>
</protein>